<sequence length="37" mass="4026">MNLTTHEGADKISPARMVNCKDFIYIGPLSDGDDAKT</sequence>
<dbReference type="STRING" id="1486859.SAMN05444273_10629"/>
<evidence type="ECO:0000313" key="2">
    <source>
        <dbReference type="Proteomes" id="UP000184144"/>
    </source>
</evidence>
<dbReference type="AlphaFoldDB" id="A0A1M5BKY5"/>
<reference evidence="2" key="1">
    <citation type="submission" date="2016-11" db="EMBL/GenBank/DDBJ databases">
        <authorList>
            <person name="Varghese N."/>
            <person name="Submissions S."/>
        </authorList>
    </citation>
    <scope>NUCLEOTIDE SEQUENCE [LARGE SCALE GENOMIC DNA]</scope>
    <source>
        <strain evidence="2">DSM 100566</strain>
    </source>
</reference>
<proteinExistence type="predicted"/>
<accession>A0A1M5BKY5</accession>
<dbReference type="EMBL" id="FQUV01000006">
    <property type="protein sequence ID" value="SHF43191.1"/>
    <property type="molecule type" value="Genomic_DNA"/>
</dbReference>
<name>A0A1M5BKY5_9RHOB</name>
<gene>
    <name evidence="1" type="ORF">SAMN05444273_10629</name>
</gene>
<evidence type="ECO:0000313" key="1">
    <source>
        <dbReference type="EMBL" id="SHF43191.1"/>
    </source>
</evidence>
<keyword evidence="2" id="KW-1185">Reference proteome</keyword>
<dbReference type="Proteomes" id="UP000184144">
    <property type="component" value="Unassembled WGS sequence"/>
</dbReference>
<protein>
    <submittedName>
        <fullName evidence="1">Uncharacterized protein</fullName>
    </submittedName>
</protein>
<organism evidence="1 2">
    <name type="scientific">Litoreibacter ascidiaceicola</name>
    <dbReference type="NCBI Taxonomy" id="1486859"/>
    <lineage>
        <taxon>Bacteria</taxon>
        <taxon>Pseudomonadati</taxon>
        <taxon>Pseudomonadota</taxon>
        <taxon>Alphaproteobacteria</taxon>
        <taxon>Rhodobacterales</taxon>
        <taxon>Roseobacteraceae</taxon>
        <taxon>Litoreibacter</taxon>
    </lineage>
</organism>